<evidence type="ECO:0000259" key="3">
    <source>
        <dbReference type="PROSITE" id="PS50887"/>
    </source>
</evidence>
<dbReference type="NCBIfam" id="TIGR00254">
    <property type="entry name" value="GGDEF"/>
    <property type="match status" value="1"/>
</dbReference>
<dbReference type="InterPro" id="IPR035965">
    <property type="entry name" value="PAS-like_dom_sf"/>
</dbReference>
<dbReference type="SMART" id="SM00267">
    <property type="entry name" value="GGDEF"/>
    <property type="match status" value="1"/>
</dbReference>
<protein>
    <submittedName>
        <fullName evidence="4">Sensor domain-containing diguanylate cyclase</fullName>
    </submittedName>
</protein>
<feature type="coiled-coil region" evidence="1">
    <location>
        <begin position="124"/>
        <end position="161"/>
    </location>
</feature>
<dbReference type="RefSeq" id="WP_142537516.1">
    <property type="nucleotide sequence ID" value="NZ_BMIE01000001.1"/>
</dbReference>
<gene>
    <name evidence="4" type="ORF">FG382_03530</name>
</gene>
<dbReference type="EMBL" id="VDGH01000002">
    <property type="protein sequence ID" value="TQR15792.1"/>
    <property type="molecule type" value="Genomic_DNA"/>
</dbReference>
<evidence type="ECO:0000259" key="2">
    <source>
        <dbReference type="PROSITE" id="PS50112"/>
    </source>
</evidence>
<dbReference type="InterPro" id="IPR043128">
    <property type="entry name" value="Rev_trsase/Diguanyl_cyclase"/>
</dbReference>
<dbReference type="OrthoDB" id="9759607at2"/>
<sequence>MLDEQLNYAPCGYLSLSDEGTIRTINQTLLSLLGFDLYEIKGKHVNTILTVPSKSFYQLYFFPIIKLQERVEEMYLTFKSKTNDDIPVLLSAIRKKRNGEIVNDCMLFQIKKRYEYEQSLLAVKKETEERNRVKREQIAELDLLRRELESKQKELLEVNVQLGKLAATDGLTGLKNRRSLQEDLASNIVLFTKKSHPLSFLLLDIDHFKKINDNYGHLTGDRVLQGLALILKEELREGDVAARYGGEEFALILPGADQATAQKIAERIRLRVEGAGWINQTVTISIGTATLITGDTVSSLQSRADRALYSSKNRGRNQVTHASHKND</sequence>
<dbReference type="CDD" id="cd01949">
    <property type="entry name" value="GGDEF"/>
    <property type="match status" value="1"/>
</dbReference>
<dbReference type="Gene3D" id="3.30.70.270">
    <property type="match status" value="1"/>
</dbReference>
<dbReference type="PANTHER" id="PTHR45138:SF9">
    <property type="entry name" value="DIGUANYLATE CYCLASE DGCM-RELATED"/>
    <property type="match status" value="1"/>
</dbReference>
<name>A0A544TEA0_9BACI</name>
<dbReference type="GO" id="GO:0043709">
    <property type="term" value="P:cell adhesion involved in single-species biofilm formation"/>
    <property type="evidence" value="ECO:0007669"/>
    <property type="project" value="TreeGrafter"/>
</dbReference>
<organism evidence="4 5">
    <name type="scientific">Psychrobacillus lasiicapitis</name>
    <dbReference type="NCBI Taxonomy" id="1636719"/>
    <lineage>
        <taxon>Bacteria</taxon>
        <taxon>Bacillati</taxon>
        <taxon>Bacillota</taxon>
        <taxon>Bacilli</taxon>
        <taxon>Bacillales</taxon>
        <taxon>Bacillaceae</taxon>
        <taxon>Psychrobacillus</taxon>
    </lineage>
</organism>
<dbReference type="FunFam" id="3.30.70.270:FF:000001">
    <property type="entry name" value="Diguanylate cyclase domain protein"/>
    <property type="match status" value="1"/>
</dbReference>
<reference evidence="4 5" key="1">
    <citation type="submission" date="2019-05" db="EMBL/GenBank/DDBJ databases">
        <title>Psychrobacillus vulpis sp. nov., a new species isolated from feces of a red fox that inhabits in The Tablas de Daimiel Natural Park, Albacete, Spain.</title>
        <authorList>
            <person name="Rodriguez M."/>
            <person name="Reina J.C."/>
            <person name="Bejar V."/>
            <person name="Llamas I."/>
        </authorList>
    </citation>
    <scope>NUCLEOTIDE SEQUENCE [LARGE SCALE GENOMIC DNA]</scope>
    <source>
        <strain evidence="4 5">NEAU-3TGS17</strain>
    </source>
</reference>
<evidence type="ECO:0000313" key="5">
    <source>
        <dbReference type="Proteomes" id="UP000317316"/>
    </source>
</evidence>
<comment type="caution">
    <text evidence="4">The sequence shown here is derived from an EMBL/GenBank/DDBJ whole genome shotgun (WGS) entry which is preliminary data.</text>
</comment>
<keyword evidence="5" id="KW-1185">Reference proteome</keyword>
<dbReference type="PANTHER" id="PTHR45138">
    <property type="entry name" value="REGULATORY COMPONENTS OF SENSORY TRANSDUCTION SYSTEM"/>
    <property type="match status" value="1"/>
</dbReference>
<dbReference type="Gene3D" id="3.30.450.20">
    <property type="entry name" value="PAS domain"/>
    <property type="match status" value="1"/>
</dbReference>
<accession>A0A544TEA0</accession>
<dbReference type="InterPro" id="IPR050469">
    <property type="entry name" value="Diguanylate_Cyclase"/>
</dbReference>
<dbReference type="PROSITE" id="PS50887">
    <property type="entry name" value="GGDEF"/>
    <property type="match status" value="1"/>
</dbReference>
<evidence type="ECO:0000256" key="1">
    <source>
        <dbReference type="SAM" id="Coils"/>
    </source>
</evidence>
<proteinExistence type="predicted"/>
<dbReference type="SUPFAM" id="SSF55785">
    <property type="entry name" value="PYP-like sensor domain (PAS domain)"/>
    <property type="match status" value="1"/>
</dbReference>
<feature type="domain" description="PAS" evidence="2">
    <location>
        <begin position="1"/>
        <end position="43"/>
    </location>
</feature>
<dbReference type="Proteomes" id="UP000317316">
    <property type="component" value="Unassembled WGS sequence"/>
</dbReference>
<dbReference type="GO" id="GO:0052621">
    <property type="term" value="F:diguanylate cyclase activity"/>
    <property type="evidence" value="ECO:0007669"/>
    <property type="project" value="TreeGrafter"/>
</dbReference>
<feature type="domain" description="GGDEF" evidence="3">
    <location>
        <begin position="196"/>
        <end position="324"/>
    </location>
</feature>
<dbReference type="GO" id="GO:1902201">
    <property type="term" value="P:negative regulation of bacterial-type flagellum-dependent cell motility"/>
    <property type="evidence" value="ECO:0007669"/>
    <property type="project" value="TreeGrafter"/>
</dbReference>
<dbReference type="InterPro" id="IPR029787">
    <property type="entry name" value="Nucleotide_cyclase"/>
</dbReference>
<dbReference type="NCBIfam" id="TIGR00229">
    <property type="entry name" value="sensory_box"/>
    <property type="match status" value="1"/>
</dbReference>
<dbReference type="InterPro" id="IPR000014">
    <property type="entry name" value="PAS"/>
</dbReference>
<evidence type="ECO:0000313" key="4">
    <source>
        <dbReference type="EMBL" id="TQR15792.1"/>
    </source>
</evidence>
<dbReference type="Pfam" id="PF00990">
    <property type="entry name" value="GGDEF"/>
    <property type="match status" value="1"/>
</dbReference>
<keyword evidence="1" id="KW-0175">Coiled coil</keyword>
<dbReference type="AlphaFoldDB" id="A0A544TEA0"/>
<dbReference type="InterPro" id="IPR000160">
    <property type="entry name" value="GGDEF_dom"/>
</dbReference>
<dbReference type="PROSITE" id="PS50112">
    <property type="entry name" value="PAS"/>
    <property type="match status" value="1"/>
</dbReference>
<dbReference type="SUPFAM" id="SSF55073">
    <property type="entry name" value="Nucleotide cyclase"/>
    <property type="match status" value="1"/>
</dbReference>
<dbReference type="GO" id="GO:0005886">
    <property type="term" value="C:plasma membrane"/>
    <property type="evidence" value="ECO:0007669"/>
    <property type="project" value="TreeGrafter"/>
</dbReference>